<dbReference type="EMBL" id="QQWG01000002">
    <property type="protein sequence ID" value="RRG24047.1"/>
    <property type="molecule type" value="Genomic_DNA"/>
</dbReference>
<dbReference type="RefSeq" id="WP_125029360.1">
    <property type="nucleotide sequence ID" value="NZ_JAPXVP010000002.1"/>
</dbReference>
<dbReference type="Proteomes" id="UP000285794">
    <property type="component" value="Unassembled WGS sequence"/>
</dbReference>
<evidence type="ECO:0000256" key="1">
    <source>
        <dbReference type="ARBA" id="ARBA00004651"/>
    </source>
</evidence>
<feature type="transmembrane region" description="Helical" evidence="6">
    <location>
        <begin position="338"/>
        <end position="357"/>
    </location>
</feature>
<dbReference type="InterPro" id="IPR052159">
    <property type="entry name" value="Competence_DNA_uptake"/>
</dbReference>
<evidence type="ECO:0000256" key="5">
    <source>
        <dbReference type="ARBA" id="ARBA00023136"/>
    </source>
</evidence>
<feature type="transmembrane region" description="Helical" evidence="6">
    <location>
        <begin position="420"/>
        <end position="445"/>
    </location>
</feature>
<evidence type="ECO:0000259" key="7">
    <source>
        <dbReference type="Pfam" id="PF03772"/>
    </source>
</evidence>
<evidence type="ECO:0000313" key="10">
    <source>
        <dbReference type="Proteomes" id="UP000285794"/>
    </source>
</evidence>
<feature type="transmembrane region" description="Helical" evidence="6">
    <location>
        <begin position="262"/>
        <end position="285"/>
    </location>
</feature>
<keyword evidence="2" id="KW-1003">Cell membrane</keyword>
<feature type="transmembrane region" description="Helical" evidence="6">
    <location>
        <begin position="35"/>
        <end position="53"/>
    </location>
</feature>
<name>A0A425Y6A8_9BACT</name>
<feature type="transmembrane region" description="Helical" evidence="6">
    <location>
        <begin position="60"/>
        <end position="80"/>
    </location>
</feature>
<dbReference type="Pfam" id="PF03772">
    <property type="entry name" value="Competence"/>
    <property type="match status" value="1"/>
</dbReference>
<reference evidence="9 10" key="1">
    <citation type="submission" date="2018-07" db="EMBL/GenBank/DDBJ databases">
        <title>Draft genome sequence of Ancylomarina sp. M1P.</title>
        <authorList>
            <person name="Yadav S."/>
            <person name="Villanueva L."/>
            <person name="Damste J.S.S."/>
        </authorList>
    </citation>
    <scope>NUCLEOTIDE SEQUENCE [LARGE SCALE GENOMIC DNA]</scope>
    <source>
        <strain evidence="9 10">M1P</strain>
    </source>
</reference>
<gene>
    <name evidence="9" type="ORF">DWB61_02725</name>
</gene>
<evidence type="ECO:0000313" key="9">
    <source>
        <dbReference type="EMBL" id="RRG24047.1"/>
    </source>
</evidence>
<feature type="domain" description="DUF4131" evidence="8">
    <location>
        <begin position="40"/>
        <end position="195"/>
    </location>
</feature>
<feature type="transmembrane region" description="Helical" evidence="6">
    <location>
        <begin position="512"/>
        <end position="529"/>
    </location>
</feature>
<dbReference type="PANTHER" id="PTHR30619:SF1">
    <property type="entry name" value="RECOMBINATION PROTEIN 2"/>
    <property type="match status" value="1"/>
</dbReference>
<dbReference type="OrthoDB" id="9761531at2"/>
<dbReference type="PANTHER" id="PTHR30619">
    <property type="entry name" value="DNA INTERNALIZATION/COMPETENCE PROTEIN COMEC/REC2"/>
    <property type="match status" value="1"/>
</dbReference>
<comment type="subcellular location">
    <subcellularLocation>
        <location evidence="1">Cell membrane</location>
        <topology evidence="1">Multi-pass membrane protein</topology>
    </subcellularLocation>
</comment>
<dbReference type="Pfam" id="PF13567">
    <property type="entry name" value="DUF4131"/>
    <property type="match status" value="1"/>
</dbReference>
<proteinExistence type="predicted"/>
<dbReference type="NCBIfam" id="TIGR00360">
    <property type="entry name" value="ComEC_N-term"/>
    <property type="match status" value="1"/>
</dbReference>
<evidence type="ECO:0000256" key="3">
    <source>
        <dbReference type="ARBA" id="ARBA00022692"/>
    </source>
</evidence>
<evidence type="ECO:0000256" key="6">
    <source>
        <dbReference type="SAM" id="Phobius"/>
    </source>
</evidence>
<dbReference type="InterPro" id="IPR004477">
    <property type="entry name" value="ComEC_N"/>
</dbReference>
<keyword evidence="10" id="KW-1185">Reference proteome</keyword>
<feature type="transmembrane region" description="Helical" evidence="6">
    <location>
        <begin position="391"/>
        <end position="414"/>
    </location>
</feature>
<keyword evidence="3 6" id="KW-0812">Transmembrane</keyword>
<dbReference type="AlphaFoldDB" id="A0A425Y6A8"/>
<feature type="transmembrane region" description="Helical" evidence="6">
    <location>
        <begin position="292"/>
        <end position="308"/>
    </location>
</feature>
<dbReference type="InterPro" id="IPR025405">
    <property type="entry name" value="DUF4131"/>
</dbReference>
<comment type="caution">
    <text evidence="9">The sequence shown here is derived from an EMBL/GenBank/DDBJ whole genome shotgun (WGS) entry which is preliminary data.</text>
</comment>
<sequence>MYFREFLHTVPFIRLLLPFSLGIVLSEFFVVENGLIYISIILSFISLFVFQTLPFFRKSYAYSFIYGIFIFLFCISSGYIRVNHSNEKMALSSVDSITAFKGSLKRSPDEKAKSMACVIELKGLYKNDRWEKANAQALLYLAKDSLSKELEMGDEILVWSMLERVRNNGNPNEFDYAKYLQHRYILYSTYVRASSWKLIEKNQSFNFKHLAVVWRQRLLNIYKRAGLKNEAYEILAALTLGARDEVSEDVKTVWSAAGATHVLAVSGLHVGIIFGVMQFLLSFLAGSKLGRFFRGVILLACLWSYALLTGLSPSVMRAASMFSILAIALMINRKGTIYNSLAISALLLLLINPFVLFDVGFQFSYLAVVSIVYFQPKFENMIKLNSFVLRWTWRLFTVSLAAQIGTFPLAIYYFHQFPAYFFLSNFVIIPVAGLLIYSSALLLIFSEIDFITKWFTYLLQHFVELIHGLIYQIQALPGALVERITFTSLQVVLLYGLIIGLTFSILGKRKKALFASLIILIAFQLINIYDLHQSQSCEMLVFNASKQTVICIRDGQSVLVLSDTLLNEKQKNRLVYPYAMAKGVKNYSYEVLKDNDLRVINDKVIAVLGESSLKEHVKELNADYIILRNNALRKDRYLSEINCGMIIRDASNYKMKKERMAENVWDTEKLGACIIFLGQK</sequence>
<feature type="domain" description="ComEC/Rec2-related protein" evidence="7">
    <location>
        <begin position="238"/>
        <end position="504"/>
    </location>
</feature>
<feature type="transmembrane region" description="Helical" evidence="6">
    <location>
        <begin position="12"/>
        <end position="29"/>
    </location>
</feature>
<protein>
    <submittedName>
        <fullName evidence="9">ComEC family competence protein</fullName>
    </submittedName>
</protein>
<dbReference type="GO" id="GO:0005886">
    <property type="term" value="C:plasma membrane"/>
    <property type="evidence" value="ECO:0007669"/>
    <property type="project" value="UniProtKB-SubCell"/>
</dbReference>
<organism evidence="9 10">
    <name type="scientific">Ancylomarina euxinus</name>
    <dbReference type="NCBI Taxonomy" id="2283627"/>
    <lineage>
        <taxon>Bacteria</taxon>
        <taxon>Pseudomonadati</taxon>
        <taxon>Bacteroidota</taxon>
        <taxon>Bacteroidia</taxon>
        <taxon>Marinilabiliales</taxon>
        <taxon>Marinifilaceae</taxon>
        <taxon>Ancylomarina</taxon>
    </lineage>
</organism>
<evidence type="ECO:0000256" key="2">
    <source>
        <dbReference type="ARBA" id="ARBA00022475"/>
    </source>
</evidence>
<evidence type="ECO:0000259" key="8">
    <source>
        <dbReference type="Pfam" id="PF13567"/>
    </source>
</evidence>
<keyword evidence="5 6" id="KW-0472">Membrane</keyword>
<evidence type="ECO:0000256" key="4">
    <source>
        <dbReference type="ARBA" id="ARBA00022989"/>
    </source>
</evidence>
<keyword evidence="4 6" id="KW-1133">Transmembrane helix</keyword>
<accession>A0A425Y6A8</accession>
<feature type="transmembrane region" description="Helical" evidence="6">
    <location>
        <begin position="485"/>
        <end position="505"/>
    </location>
</feature>